<dbReference type="Proteomes" id="UP000184139">
    <property type="component" value="Unassembled WGS sequence"/>
</dbReference>
<gene>
    <name evidence="2" type="ORF">SAMN02745124_03965</name>
</gene>
<name>A0A1M5YF16_9BACT</name>
<dbReference type="STRING" id="1121409.SAMN02745124_03965"/>
<evidence type="ECO:0000313" key="2">
    <source>
        <dbReference type="EMBL" id="SHI10625.1"/>
    </source>
</evidence>
<proteinExistence type="predicted"/>
<feature type="signal peptide" evidence="1">
    <location>
        <begin position="1"/>
        <end position="32"/>
    </location>
</feature>
<feature type="chain" id="PRO_5012861481" description="Porin" evidence="1">
    <location>
        <begin position="33"/>
        <end position="430"/>
    </location>
</feature>
<reference evidence="2 3" key="1">
    <citation type="submission" date="2016-11" db="EMBL/GenBank/DDBJ databases">
        <authorList>
            <person name="Jaros S."/>
            <person name="Januszkiewicz K."/>
            <person name="Wedrychowicz H."/>
        </authorList>
    </citation>
    <scope>NUCLEOTIDE SEQUENCE [LARGE SCALE GENOMIC DNA]</scope>
    <source>
        <strain evidence="2 3">DSM 9705</strain>
    </source>
</reference>
<protein>
    <recommendedName>
        <fullName evidence="4">Porin</fullName>
    </recommendedName>
</protein>
<keyword evidence="3" id="KW-1185">Reference proteome</keyword>
<accession>A0A1M5YF16</accession>
<evidence type="ECO:0008006" key="4">
    <source>
        <dbReference type="Google" id="ProtNLM"/>
    </source>
</evidence>
<dbReference type="EMBL" id="FQXS01000035">
    <property type="protein sequence ID" value="SHI10625.1"/>
    <property type="molecule type" value="Genomic_DNA"/>
</dbReference>
<evidence type="ECO:0000256" key="1">
    <source>
        <dbReference type="SAM" id="SignalP"/>
    </source>
</evidence>
<dbReference type="OrthoDB" id="5289878at2"/>
<dbReference type="RefSeq" id="WP_073378896.1">
    <property type="nucleotide sequence ID" value="NZ_FQXS01000035.1"/>
</dbReference>
<evidence type="ECO:0000313" key="3">
    <source>
        <dbReference type="Proteomes" id="UP000184139"/>
    </source>
</evidence>
<dbReference type="AlphaFoldDB" id="A0A1M5YF16"/>
<organism evidence="2 3">
    <name type="scientific">Desulfofustis glycolicus DSM 9705</name>
    <dbReference type="NCBI Taxonomy" id="1121409"/>
    <lineage>
        <taxon>Bacteria</taxon>
        <taxon>Pseudomonadati</taxon>
        <taxon>Thermodesulfobacteriota</taxon>
        <taxon>Desulfobulbia</taxon>
        <taxon>Desulfobulbales</taxon>
        <taxon>Desulfocapsaceae</taxon>
        <taxon>Desulfofustis</taxon>
    </lineage>
</organism>
<keyword evidence="1" id="KW-0732">Signal</keyword>
<sequence length="430" mass="47377">MNSVDPAPLPLHLLSILLLGTGLALLTGPAAAADTFSFDVEEFSRKPYDFNGYAELKAEHEAIDESGALGRIDGSEPLDSTRQRATGTVQFSGTYRWSQASFNWLLTAAGQQASDGWHDTADVYEAFFDVTPATNTTATIGKTSYNWGTGYAWNPVGFINRPKDPGDPEESREGYLTMAAETIKSFDGALRNVAVTGVLLPVLSGVNEDFGAADQLDLAVKVYLLLLDTDIDLVALIGDDQTSRFGIDFSRNLTTNFEVHGEIAYRHETTKVVLSPDGSVVRRSESASSWLLGLRHLSTFELTTIIEYYHNGGGYSDEELSRFYRLVDTAPQQARSLARSGYGRPFAGRDYLYARFSVKEPFDLLYLTPALTTIVNIADGSFSLAPELMYTGFTNWELRLRVTLLAGEAGTEYGEKANDARAELRLRYYF</sequence>